<dbReference type="SUPFAM" id="SSF56601">
    <property type="entry name" value="beta-lactamase/transpeptidase-like"/>
    <property type="match status" value="1"/>
</dbReference>
<keyword evidence="1" id="KW-0812">Transmembrane</keyword>
<reference evidence="3 4" key="1">
    <citation type="submission" date="2020-07" db="EMBL/GenBank/DDBJ databases">
        <title>MOT database genomes.</title>
        <authorList>
            <person name="Joseph S."/>
            <person name="Aduse-Opoku J."/>
            <person name="Hashim A."/>
            <person name="Wade W."/>
            <person name="Curtis M."/>
        </authorList>
    </citation>
    <scope>NUCLEOTIDE SEQUENCE [LARGE SCALE GENOMIC DNA]</scope>
    <source>
        <strain evidence="3 4">CIP 106318</strain>
    </source>
</reference>
<keyword evidence="1" id="KW-1133">Transmembrane helix</keyword>
<protein>
    <submittedName>
        <fullName evidence="3">Uncharacterized protein</fullName>
    </submittedName>
</protein>
<evidence type="ECO:0000313" key="4">
    <source>
        <dbReference type="Proteomes" id="UP000531840"/>
    </source>
</evidence>
<name>A0ABX2SZP1_9BACL</name>
<organism evidence="3 4">
    <name type="scientific">Gemelliphila palaticanis</name>
    <dbReference type="NCBI Taxonomy" id="81950"/>
    <lineage>
        <taxon>Bacteria</taxon>
        <taxon>Bacillati</taxon>
        <taxon>Bacillota</taxon>
        <taxon>Bacilli</taxon>
        <taxon>Bacillales</taxon>
        <taxon>Gemellaceae</taxon>
        <taxon>Gemelliphila</taxon>
    </lineage>
</organism>
<feature type="transmembrane region" description="Helical" evidence="1">
    <location>
        <begin position="377"/>
        <end position="396"/>
    </location>
</feature>
<evidence type="ECO:0000256" key="1">
    <source>
        <dbReference type="SAM" id="Phobius"/>
    </source>
</evidence>
<keyword evidence="4" id="KW-1185">Reference proteome</keyword>
<dbReference type="SUPFAM" id="SSF69189">
    <property type="entry name" value="Penicillin-binding protein associated domain"/>
    <property type="match status" value="1"/>
</dbReference>
<dbReference type="Gene3D" id="3.40.710.10">
    <property type="entry name" value="DD-peptidase/beta-lactamase superfamily"/>
    <property type="match status" value="1"/>
</dbReference>
<evidence type="ECO:0000313" key="3">
    <source>
        <dbReference type="EMBL" id="NYS46644.1"/>
    </source>
</evidence>
<accession>A0ABX2SZP1</accession>
<keyword evidence="1" id="KW-0472">Membrane</keyword>
<comment type="caution">
    <text evidence="3">The sequence shown here is derived from an EMBL/GenBank/DDBJ whole genome shotgun (WGS) entry which is preliminary data.</text>
</comment>
<dbReference type="Proteomes" id="UP000531840">
    <property type="component" value="Unassembled WGS sequence"/>
</dbReference>
<dbReference type="RefSeq" id="WP_179939698.1">
    <property type="nucleotide sequence ID" value="NZ_JACBYF010000001.1"/>
</dbReference>
<dbReference type="InterPro" id="IPR037091">
    <property type="entry name" value="Pen-bd_prot4_C_dom_sf"/>
</dbReference>
<dbReference type="EMBL" id="JACBYF010000001">
    <property type="protein sequence ID" value="NYS46644.1"/>
    <property type="molecule type" value="Genomic_DNA"/>
</dbReference>
<feature type="chain" id="PRO_5046561623" evidence="2">
    <location>
        <begin position="26"/>
        <end position="404"/>
    </location>
</feature>
<dbReference type="Gene3D" id="2.30.140.20">
    <property type="entry name" value="Penicillin-binding protein 4, C-terminal domain"/>
    <property type="match status" value="1"/>
</dbReference>
<gene>
    <name evidence="3" type="ORF">HZY85_00345</name>
</gene>
<evidence type="ECO:0000256" key="2">
    <source>
        <dbReference type="SAM" id="SignalP"/>
    </source>
</evidence>
<sequence length="404" mass="46989">MKLKKVIYLILALLLIFINENNVYANDNFIDNNASSIILKNNENSNLIISEFNTGKIIAKNKENEKYSYKNIASKIATFVISENIKNKNITTKDSIELLENENYLKDLKIENSINVKDLIFLLENNPSNNLINSTFKKFNITESTIQNILDKLTLRDTEINDISLSDNNKTTAKNINYLTEVTIKNYPEITDITKEPKFTLSTGEEVENNIKFIPSETMRTLGINYFDKYSTTVTYSGNTKFIITILNIDENKEKFFETLEEVNKYLFNNYEYKLALKAGTYDINNENITIKNDIYDLFFKNHSEKDIKYFLMNGKILFFQNYNYLSANSGTVFSEYLSNENKSNTEKIKETFIQDIKFDEKSKVDKINILIDRTQYFASIVLLIYSSIFLVLYIIKKPFSKGD</sequence>
<keyword evidence="2" id="KW-0732">Signal</keyword>
<feature type="signal peptide" evidence="2">
    <location>
        <begin position="1"/>
        <end position="25"/>
    </location>
</feature>
<dbReference type="InterPro" id="IPR015956">
    <property type="entry name" value="Peniciliin-bd_prot_C_sf"/>
</dbReference>
<dbReference type="InterPro" id="IPR012338">
    <property type="entry name" value="Beta-lactam/transpept-like"/>
</dbReference>
<proteinExistence type="predicted"/>